<dbReference type="PROSITE" id="PS00538">
    <property type="entry name" value="CHEMOTAXIS_TRANSDUC_1"/>
    <property type="match status" value="1"/>
</dbReference>
<keyword evidence="5" id="KW-0997">Cell inner membrane</keyword>
<feature type="domain" description="HAMP" evidence="14">
    <location>
        <begin position="215"/>
        <end position="267"/>
    </location>
</feature>
<keyword evidence="3" id="KW-0488">Methylation</keyword>
<dbReference type="Gene3D" id="1.20.120.30">
    <property type="entry name" value="Aspartate receptor, ligand-binding domain"/>
    <property type="match status" value="1"/>
</dbReference>
<accession>A0A1V9D6U3</accession>
<dbReference type="RefSeq" id="WP_081142817.1">
    <property type="nucleotide sequence ID" value="NZ_MWUE01000050.1"/>
</dbReference>
<dbReference type="GO" id="GO:0006935">
    <property type="term" value="P:chemotaxis"/>
    <property type="evidence" value="ECO:0007669"/>
    <property type="project" value="UniProtKB-KW"/>
</dbReference>
<comment type="subcellular location">
    <subcellularLocation>
        <location evidence="1">Cell inner membrane</location>
        <topology evidence="1">Multi-pass membrane protein</topology>
    </subcellularLocation>
</comment>
<evidence type="ECO:0000259" key="14">
    <source>
        <dbReference type="PROSITE" id="PS50885"/>
    </source>
</evidence>
<dbReference type="InterPro" id="IPR004090">
    <property type="entry name" value="Chemotax_Me-accpt_rcpt"/>
</dbReference>
<dbReference type="GO" id="GO:0004888">
    <property type="term" value="F:transmembrane signaling receptor activity"/>
    <property type="evidence" value="ECO:0007669"/>
    <property type="project" value="InterPro"/>
</dbReference>
<keyword evidence="6 12" id="KW-0812">Transmembrane</keyword>
<dbReference type="InterPro" id="IPR003660">
    <property type="entry name" value="HAMP_dom"/>
</dbReference>
<dbReference type="InterPro" id="IPR004089">
    <property type="entry name" value="MCPsignal_dom"/>
</dbReference>
<dbReference type="CDD" id="cd11386">
    <property type="entry name" value="MCP_signal"/>
    <property type="match status" value="1"/>
</dbReference>
<dbReference type="PANTHER" id="PTHR43531">
    <property type="entry name" value="PROTEIN ICFG"/>
    <property type="match status" value="1"/>
</dbReference>
<keyword evidence="9 11" id="KW-0807">Transducer</keyword>
<evidence type="ECO:0000313" key="15">
    <source>
        <dbReference type="EMBL" id="OQP29601.1"/>
    </source>
</evidence>
<dbReference type="SMART" id="SM00319">
    <property type="entry name" value="TarH"/>
    <property type="match status" value="1"/>
</dbReference>
<comment type="similarity">
    <text evidence="10">Belongs to the methyl-accepting chemotaxis (MCP) protein family.</text>
</comment>
<keyword evidence="4" id="KW-0145">Chemotaxis</keyword>
<feature type="domain" description="Methyl-accepting transducer" evidence="13">
    <location>
        <begin position="272"/>
        <end position="501"/>
    </location>
</feature>
<dbReference type="SUPFAM" id="SSF47170">
    <property type="entry name" value="Aspartate receptor, ligand-binding domain"/>
    <property type="match status" value="1"/>
</dbReference>
<dbReference type="PRINTS" id="PR00260">
    <property type="entry name" value="CHEMTRNSDUCR"/>
</dbReference>
<keyword evidence="8 12" id="KW-0472">Membrane</keyword>
<evidence type="ECO:0000256" key="1">
    <source>
        <dbReference type="ARBA" id="ARBA00004429"/>
    </source>
</evidence>
<dbReference type="EMBL" id="MWUE01000050">
    <property type="protein sequence ID" value="OQP29601.1"/>
    <property type="molecule type" value="Genomic_DNA"/>
</dbReference>
<evidence type="ECO:0000256" key="10">
    <source>
        <dbReference type="ARBA" id="ARBA00029447"/>
    </source>
</evidence>
<evidence type="ECO:0000256" key="2">
    <source>
        <dbReference type="ARBA" id="ARBA00022475"/>
    </source>
</evidence>
<dbReference type="InterPro" id="IPR004091">
    <property type="entry name" value="Chemotax_Me-accpt_rcpt_Me-site"/>
</dbReference>
<dbReference type="Pfam" id="PF00015">
    <property type="entry name" value="MCPsignal"/>
    <property type="match status" value="1"/>
</dbReference>
<gene>
    <name evidence="15" type="ORF">B2J69_23300</name>
</gene>
<name>A0A1V9D6U3_9GAMM</name>
<dbReference type="InterPro" id="IPR003122">
    <property type="entry name" value="Tar_rcpt_lig-bd"/>
</dbReference>
<evidence type="ECO:0000259" key="13">
    <source>
        <dbReference type="PROSITE" id="PS50111"/>
    </source>
</evidence>
<dbReference type="GO" id="GO:0007165">
    <property type="term" value="P:signal transduction"/>
    <property type="evidence" value="ECO:0007669"/>
    <property type="project" value="UniProtKB-KW"/>
</dbReference>
<dbReference type="Proteomes" id="UP000192769">
    <property type="component" value="Unassembled WGS sequence"/>
</dbReference>
<dbReference type="CDD" id="cd06225">
    <property type="entry name" value="HAMP"/>
    <property type="match status" value="1"/>
</dbReference>
<dbReference type="Gene3D" id="1.10.287.950">
    <property type="entry name" value="Methyl-accepting chemotaxis protein"/>
    <property type="match status" value="1"/>
</dbReference>
<dbReference type="GO" id="GO:0005886">
    <property type="term" value="C:plasma membrane"/>
    <property type="evidence" value="ECO:0007669"/>
    <property type="project" value="UniProtKB-SubCell"/>
</dbReference>
<sequence>MLTKIRVVTSLLLVLLMFGLFQAFSGAVFFSALSDDKNSFNVSQLASRNQAALNDAYASLNQSRVVLTRVQLRIATSKLSGKDADIDHLIDDSKHFQQSAADNFKLYKAIPDTTGQNVALNKELDVAYAAYADALRQLQEALIASDMAGVAQAPVAPSQSAFLKLYTDWRADQAHLAELGVAKNASAYARMLWILGAIMALVAVTIALCWVGLRRVLINPLNANIAHIQQIAQGDLTQPIQVEGRNEMSQLAASLQEMQQSLVRTVSNVRDGSDAIFTGASEISAGNNDLSARTEEQAASLEQTAASMEQLTATVKQNAENARQASQLALSASETAQKGGSVVDGVVKTMSDIAGSSKKIADITSVIDGIAFQTNILALNAAVEAARAGEQGRGFAVVAGEVRSLAQRSAQAAKEIKSLIEDSVNRVNAGSQLVGTAGDTMSDIVSAVTRVTDIMGEIASASDEQSRGIDQVGQAVTEMDRVTQQNASLVEESAAAAASLESQASRLSQSVAVFKIPRAAAAAVGTRHVQIAAPALSLASAAPRKALAVPGSDANWETF</sequence>
<evidence type="ECO:0000256" key="9">
    <source>
        <dbReference type="ARBA" id="ARBA00023224"/>
    </source>
</evidence>
<dbReference type="InterPro" id="IPR035440">
    <property type="entry name" value="4HB_MCP_dom_sf"/>
</dbReference>
<reference evidence="15 16" key="1">
    <citation type="submission" date="2017-02" db="EMBL/GenBank/DDBJ databases">
        <title>Whole genome shotgun sequence of Pantoea agglomerans strain AS1 isolated from a cycad, Zamia floridana in Central Florida, USA.</title>
        <authorList>
            <person name="Lata P."/>
            <person name="Govindarajan S."/>
            <person name="Qi F."/>
            <person name="Li J.-L."/>
            <person name="Maurya S.K."/>
            <person name="Sahoo M.K."/>
        </authorList>
    </citation>
    <scope>NUCLEOTIDE SEQUENCE [LARGE SCALE GENOMIC DNA]</scope>
    <source>
        <strain evidence="15 16">AS1</strain>
    </source>
</reference>
<dbReference type="CDD" id="cd19407">
    <property type="entry name" value="Tar_Tsr_sensor"/>
    <property type="match status" value="1"/>
</dbReference>
<dbReference type="PANTHER" id="PTHR43531:SF14">
    <property type="entry name" value="METHYL-ACCEPTING CHEMOTAXIS PROTEIN I-RELATED"/>
    <property type="match status" value="1"/>
</dbReference>
<dbReference type="SMART" id="SM00304">
    <property type="entry name" value="HAMP"/>
    <property type="match status" value="1"/>
</dbReference>
<dbReference type="OrthoDB" id="9765776at2"/>
<evidence type="ECO:0000256" key="12">
    <source>
        <dbReference type="SAM" id="Phobius"/>
    </source>
</evidence>
<evidence type="ECO:0000313" key="16">
    <source>
        <dbReference type="Proteomes" id="UP000192769"/>
    </source>
</evidence>
<evidence type="ECO:0000256" key="5">
    <source>
        <dbReference type="ARBA" id="ARBA00022519"/>
    </source>
</evidence>
<dbReference type="PROSITE" id="PS50885">
    <property type="entry name" value="HAMP"/>
    <property type="match status" value="1"/>
</dbReference>
<protein>
    <submittedName>
        <fullName evidence="15">Methyl-accepting chemotaxis protein II</fullName>
    </submittedName>
</protein>
<feature type="transmembrane region" description="Helical" evidence="12">
    <location>
        <begin position="191"/>
        <end position="213"/>
    </location>
</feature>
<proteinExistence type="inferred from homology"/>
<dbReference type="PROSITE" id="PS50111">
    <property type="entry name" value="CHEMOTAXIS_TRANSDUC_2"/>
    <property type="match status" value="1"/>
</dbReference>
<keyword evidence="7 12" id="KW-1133">Transmembrane helix</keyword>
<evidence type="ECO:0000256" key="6">
    <source>
        <dbReference type="ARBA" id="ARBA00022692"/>
    </source>
</evidence>
<dbReference type="Pfam" id="PF00672">
    <property type="entry name" value="HAMP"/>
    <property type="match status" value="1"/>
</dbReference>
<organism evidence="15 16">
    <name type="scientific">Pantoea latae</name>
    <dbReference type="NCBI Taxonomy" id="1964541"/>
    <lineage>
        <taxon>Bacteria</taxon>
        <taxon>Pseudomonadati</taxon>
        <taxon>Pseudomonadota</taxon>
        <taxon>Gammaproteobacteria</taxon>
        <taxon>Enterobacterales</taxon>
        <taxon>Erwiniaceae</taxon>
        <taxon>Pantoea</taxon>
    </lineage>
</organism>
<dbReference type="InterPro" id="IPR051310">
    <property type="entry name" value="MCP_chemotaxis"/>
</dbReference>
<evidence type="ECO:0000256" key="8">
    <source>
        <dbReference type="ARBA" id="ARBA00023136"/>
    </source>
</evidence>
<keyword evidence="2" id="KW-1003">Cell membrane</keyword>
<evidence type="ECO:0000256" key="4">
    <source>
        <dbReference type="ARBA" id="ARBA00022500"/>
    </source>
</evidence>
<dbReference type="FunFam" id="1.10.287.950:FF:000001">
    <property type="entry name" value="Methyl-accepting chemotaxis sensory transducer"/>
    <property type="match status" value="1"/>
</dbReference>
<dbReference type="AlphaFoldDB" id="A0A1V9D6U3"/>
<evidence type="ECO:0000256" key="3">
    <source>
        <dbReference type="ARBA" id="ARBA00022481"/>
    </source>
</evidence>
<comment type="caution">
    <text evidence="15">The sequence shown here is derived from an EMBL/GenBank/DDBJ whole genome shotgun (WGS) entry which is preliminary data.</text>
</comment>
<dbReference type="Pfam" id="PF02203">
    <property type="entry name" value="TarH"/>
    <property type="match status" value="1"/>
</dbReference>
<keyword evidence="16" id="KW-1185">Reference proteome</keyword>
<evidence type="ECO:0000256" key="11">
    <source>
        <dbReference type="PROSITE-ProRule" id="PRU00284"/>
    </source>
</evidence>
<dbReference type="SMART" id="SM00283">
    <property type="entry name" value="MA"/>
    <property type="match status" value="1"/>
</dbReference>
<evidence type="ECO:0000256" key="7">
    <source>
        <dbReference type="ARBA" id="ARBA00022989"/>
    </source>
</evidence>
<dbReference type="SUPFAM" id="SSF58104">
    <property type="entry name" value="Methyl-accepting chemotaxis protein (MCP) signaling domain"/>
    <property type="match status" value="1"/>
</dbReference>